<protein>
    <submittedName>
        <fullName evidence="4">Uncharacterized protein</fullName>
    </submittedName>
</protein>
<name>A0ABR1AD59_POLSC</name>
<accession>A0ABR1AD59</accession>
<dbReference type="EMBL" id="JAWJWF010000055">
    <property type="protein sequence ID" value="KAK6616821.1"/>
    <property type="molecule type" value="Genomic_DNA"/>
</dbReference>
<feature type="compositionally biased region" description="Basic and acidic residues" evidence="3">
    <location>
        <begin position="47"/>
        <end position="62"/>
    </location>
</feature>
<keyword evidence="5" id="KW-1185">Reference proteome</keyword>
<organism evidence="4 5">
    <name type="scientific">Polyplax serrata</name>
    <name type="common">Common mouse louse</name>
    <dbReference type="NCBI Taxonomy" id="468196"/>
    <lineage>
        <taxon>Eukaryota</taxon>
        <taxon>Metazoa</taxon>
        <taxon>Ecdysozoa</taxon>
        <taxon>Arthropoda</taxon>
        <taxon>Hexapoda</taxon>
        <taxon>Insecta</taxon>
        <taxon>Pterygota</taxon>
        <taxon>Neoptera</taxon>
        <taxon>Paraneoptera</taxon>
        <taxon>Psocodea</taxon>
        <taxon>Troctomorpha</taxon>
        <taxon>Phthiraptera</taxon>
        <taxon>Anoplura</taxon>
        <taxon>Polyplacidae</taxon>
        <taxon>Polyplax</taxon>
    </lineage>
</organism>
<feature type="region of interest" description="Disordered" evidence="3">
    <location>
        <begin position="1"/>
        <end position="76"/>
    </location>
</feature>
<dbReference type="PROSITE" id="PS00354">
    <property type="entry name" value="HMGI_Y"/>
    <property type="match status" value="1"/>
</dbReference>
<sequence length="178" mass="19683">MSQQPMVVLSTSDSDDDDSTTSKAAFRHLSEKVLEMAAPRRPRGRPRKENGGGRSPEEDPTWRAKRQKIQRAASEIETEATVEEALRGLRADACSSATLEELRTMVCAATKAVVKVATASQNLKGTFVKALKDAAKLCRAAAEEMAVRIGADEESSMREELREAHSRLRPCGRKWRQE</sequence>
<comment type="subcellular location">
    <subcellularLocation>
        <location evidence="1">Nucleus</location>
    </subcellularLocation>
</comment>
<evidence type="ECO:0000313" key="5">
    <source>
        <dbReference type="Proteomes" id="UP001359485"/>
    </source>
</evidence>
<evidence type="ECO:0000256" key="3">
    <source>
        <dbReference type="SAM" id="MobiDB-lite"/>
    </source>
</evidence>
<evidence type="ECO:0000256" key="2">
    <source>
        <dbReference type="ARBA" id="ARBA00023242"/>
    </source>
</evidence>
<proteinExistence type="predicted"/>
<comment type="caution">
    <text evidence="4">The sequence shown here is derived from an EMBL/GenBank/DDBJ whole genome shotgun (WGS) entry which is preliminary data.</text>
</comment>
<dbReference type="Proteomes" id="UP001359485">
    <property type="component" value="Unassembled WGS sequence"/>
</dbReference>
<evidence type="ECO:0000256" key="1">
    <source>
        <dbReference type="ARBA" id="ARBA00004123"/>
    </source>
</evidence>
<evidence type="ECO:0000313" key="4">
    <source>
        <dbReference type="EMBL" id="KAK6616821.1"/>
    </source>
</evidence>
<keyword evidence="2" id="KW-0539">Nucleus</keyword>
<gene>
    <name evidence="4" type="ORF">RUM44_002383</name>
</gene>
<dbReference type="InterPro" id="IPR000637">
    <property type="entry name" value="HMGI/Y_DNA-bd_CS"/>
</dbReference>
<reference evidence="4 5" key="1">
    <citation type="submission" date="2023-09" db="EMBL/GenBank/DDBJ databases">
        <title>Genomes of two closely related lineages of the louse Polyplax serrata with different host specificities.</title>
        <authorList>
            <person name="Martinu J."/>
            <person name="Tarabai H."/>
            <person name="Stefka J."/>
            <person name="Hypsa V."/>
        </authorList>
    </citation>
    <scope>NUCLEOTIDE SEQUENCE [LARGE SCALE GENOMIC DNA]</scope>
    <source>
        <strain evidence="4">98ZLc_SE</strain>
    </source>
</reference>